<organism evidence="2 3">
    <name type="scientific">Acinetobacter pittii</name>
    <name type="common">Acinetobacter genomosp. 3</name>
    <dbReference type="NCBI Taxonomy" id="48296"/>
    <lineage>
        <taxon>Bacteria</taxon>
        <taxon>Pseudomonadati</taxon>
        <taxon>Pseudomonadota</taxon>
        <taxon>Gammaproteobacteria</taxon>
        <taxon>Moraxellales</taxon>
        <taxon>Moraxellaceae</taxon>
        <taxon>Acinetobacter</taxon>
        <taxon>Acinetobacter calcoaceticus/baumannii complex</taxon>
    </lineage>
</organism>
<sequence>MTHMINIQPRKPRFDLSDVPVFWNDGDPVLTRFFDALSIHFPDGERFFIQSVRNYQDLVTDPKLREDIKNFFRQEAQHGIVHDQYNAVMQSQGIHVEKVIARFKLFIRLSQKHLPAKYLLAMTAAFEHITAVLGEGAMEGEGEMFKNAHPAMRAMFMWHGVEEVEHKTVAFDVYETAAGGGYFTRASALIIGTLLVHAVVGSVLWHMLKIDKLQGQPLVLAKGFYRLYGPRGLITRLIPRYLDWFKPGFHPSDTEIPEKVNSWLAEYDKHQDPMEASRIVFNVPIAKAV</sequence>
<keyword evidence="2" id="KW-0614">Plasmid</keyword>
<protein>
    <submittedName>
        <fullName evidence="2">Metal-dependent hydrolase</fullName>
    </submittedName>
</protein>
<geneLocation type="plasmid" evidence="2 3">
    <name>pWP2-W18-ESBL-11_1</name>
</geneLocation>
<dbReference type="AlphaFoldDB" id="A0A0M3BVJ6"/>
<dbReference type="PIRSF" id="PIRSF007580">
    <property type="entry name" value="UCP07580"/>
    <property type="match status" value="1"/>
</dbReference>
<dbReference type="PANTHER" id="PTHR39456">
    <property type="entry name" value="METAL-DEPENDENT HYDROLASE"/>
    <property type="match status" value="1"/>
</dbReference>
<proteinExistence type="predicted"/>
<keyword evidence="2" id="KW-0378">Hydrolase</keyword>
<dbReference type="Pfam" id="PF10118">
    <property type="entry name" value="Metal_hydrol"/>
    <property type="match status" value="1"/>
</dbReference>
<feature type="transmembrane region" description="Helical" evidence="1">
    <location>
        <begin position="188"/>
        <end position="208"/>
    </location>
</feature>
<reference evidence="2 3" key="1">
    <citation type="submission" date="2019-12" db="EMBL/GenBank/DDBJ databases">
        <title>complete genome sequences of Acinetobacter pittii str. WP2-W18-ESBL-11 isolated from wastewater treatment plant effluent.</title>
        <authorList>
            <person name="Sekizuka T."/>
            <person name="Itokawa K."/>
            <person name="Yatsu K."/>
            <person name="Inamine Y."/>
            <person name="Kuroda M."/>
        </authorList>
    </citation>
    <scope>NUCLEOTIDE SEQUENCE [LARGE SCALE GENOMIC DNA]</scope>
    <source>
        <strain evidence="2 3">WP2-W18-ESBL-11</strain>
        <plasmid evidence="2 3">pWP2-W18-ESBL-11_1</plasmid>
    </source>
</reference>
<dbReference type="PANTHER" id="PTHR39456:SF1">
    <property type="entry name" value="METAL-DEPENDENT HYDROLASE"/>
    <property type="match status" value="1"/>
</dbReference>
<dbReference type="RefSeq" id="WP_000149466.1">
    <property type="nucleotide sequence ID" value="NZ_AP021937.1"/>
</dbReference>
<keyword evidence="1" id="KW-1133">Transmembrane helix</keyword>
<dbReference type="EMBL" id="AP021937">
    <property type="protein sequence ID" value="BBQ50859.1"/>
    <property type="molecule type" value="Genomic_DNA"/>
</dbReference>
<name>A0A0M3BVJ6_ACIPI</name>
<accession>A0A0M3BVJ6</accession>
<dbReference type="GeneID" id="29857974"/>
<dbReference type="Proteomes" id="UP000515758">
    <property type="component" value="Plasmid pWP2-W18-ESBL-11_1"/>
</dbReference>
<keyword evidence="1" id="KW-0812">Transmembrane</keyword>
<keyword evidence="1" id="KW-0472">Membrane</keyword>
<evidence type="ECO:0000313" key="2">
    <source>
        <dbReference type="EMBL" id="BBQ50859.1"/>
    </source>
</evidence>
<gene>
    <name evidence="2" type="ORF">WP2W18E11_P10480</name>
</gene>
<evidence type="ECO:0000313" key="3">
    <source>
        <dbReference type="Proteomes" id="UP000515758"/>
    </source>
</evidence>
<dbReference type="InterPro" id="IPR016516">
    <property type="entry name" value="UCP07580"/>
</dbReference>
<dbReference type="GO" id="GO:0016787">
    <property type="term" value="F:hydrolase activity"/>
    <property type="evidence" value="ECO:0007669"/>
    <property type="project" value="UniProtKB-KW"/>
</dbReference>
<evidence type="ECO:0000256" key="1">
    <source>
        <dbReference type="SAM" id="Phobius"/>
    </source>
</evidence>